<gene>
    <name evidence="1" type="ORF">L9F63_011412</name>
</gene>
<proteinExistence type="predicted"/>
<sequence>MLINAAGPPVQLEPVDLSVKAPHSPPVVLQVPRHRLKRKHRANGDNVNKKEMCHGRNVSEGLDIIGTMMCGSVEGFPDFHPVYFHSSEKTHWISFCNFCCISPIFCFIYDRFNGPAAGSNSCGPVSPREHNDDLEVCYDLTWYSCSAHSSYNSFYGQRKKFNLSCIIHDTNRL</sequence>
<protein>
    <submittedName>
        <fullName evidence="1">Uncharacterized protein</fullName>
    </submittedName>
</protein>
<keyword evidence="2" id="KW-1185">Reference proteome</keyword>
<name>A0AAD8EQ19_DIPPU</name>
<evidence type="ECO:0000313" key="2">
    <source>
        <dbReference type="Proteomes" id="UP001233999"/>
    </source>
</evidence>
<feature type="non-terminal residue" evidence="1">
    <location>
        <position position="173"/>
    </location>
</feature>
<dbReference type="AlphaFoldDB" id="A0AAD8EQ19"/>
<organism evidence="1 2">
    <name type="scientific">Diploptera punctata</name>
    <name type="common">Pacific beetle cockroach</name>
    <dbReference type="NCBI Taxonomy" id="6984"/>
    <lineage>
        <taxon>Eukaryota</taxon>
        <taxon>Metazoa</taxon>
        <taxon>Ecdysozoa</taxon>
        <taxon>Arthropoda</taxon>
        <taxon>Hexapoda</taxon>
        <taxon>Insecta</taxon>
        <taxon>Pterygota</taxon>
        <taxon>Neoptera</taxon>
        <taxon>Polyneoptera</taxon>
        <taxon>Dictyoptera</taxon>
        <taxon>Blattodea</taxon>
        <taxon>Blaberoidea</taxon>
        <taxon>Blaberidae</taxon>
        <taxon>Diplopterinae</taxon>
        <taxon>Diploptera</taxon>
    </lineage>
</organism>
<reference evidence="1" key="1">
    <citation type="journal article" date="2023" name="IScience">
        <title>Live-bearing cockroach genome reveals convergent evolutionary mechanisms linked to viviparity in insects and beyond.</title>
        <authorList>
            <person name="Fouks B."/>
            <person name="Harrison M.C."/>
            <person name="Mikhailova A.A."/>
            <person name="Marchal E."/>
            <person name="English S."/>
            <person name="Carruthers M."/>
            <person name="Jennings E.C."/>
            <person name="Chiamaka E.L."/>
            <person name="Frigard R.A."/>
            <person name="Pippel M."/>
            <person name="Attardo G.M."/>
            <person name="Benoit J.B."/>
            <person name="Bornberg-Bauer E."/>
            <person name="Tobe S.S."/>
        </authorList>
    </citation>
    <scope>NUCLEOTIDE SEQUENCE</scope>
    <source>
        <strain evidence="1">Stay&amp;Tobe</strain>
    </source>
</reference>
<dbReference type="EMBL" id="JASPKZ010001587">
    <property type="protein sequence ID" value="KAJ9597702.1"/>
    <property type="molecule type" value="Genomic_DNA"/>
</dbReference>
<evidence type="ECO:0000313" key="1">
    <source>
        <dbReference type="EMBL" id="KAJ9597702.1"/>
    </source>
</evidence>
<feature type="non-terminal residue" evidence="1">
    <location>
        <position position="1"/>
    </location>
</feature>
<dbReference type="Proteomes" id="UP001233999">
    <property type="component" value="Unassembled WGS sequence"/>
</dbReference>
<reference evidence="1" key="2">
    <citation type="submission" date="2023-05" db="EMBL/GenBank/DDBJ databases">
        <authorList>
            <person name="Fouks B."/>
        </authorList>
    </citation>
    <scope>NUCLEOTIDE SEQUENCE</scope>
    <source>
        <strain evidence="1">Stay&amp;Tobe</strain>
        <tissue evidence="1">Testes</tissue>
    </source>
</reference>
<accession>A0AAD8EQ19</accession>
<comment type="caution">
    <text evidence="1">The sequence shown here is derived from an EMBL/GenBank/DDBJ whole genome shotgun (WGS) entry which is preliminary data.</text>
</comment>